<sequence>MLLTTLVALRVTILVPLVALVVSHLGEISLLSLVVEIPLPLVLSGLSGTLCIGVAGLGLWLSFRGMTGLVRLG</sequence>
<proteinExistence type="predicted"/>
<keyword evidence="1" id="KW-1133">Transmembrane helix</keyword>
<evidence type="ECO:0000313" key="3">
    <source>
        <dbReference type="Proteomes" id="UP001187192"/>
    </source>
</evidence>
<keyword evidence="1" id="KW-0812">Transmembrane</keyword>
<organism evidence="2 3">
    <name type="scientific">Ficus carica</name>
    <name type="common">Common fig</name>
    <dbReference type="NCBI Taxonomy" id="3494"/>
    <lineage>
        <taxon>Eukaryota</taxon>
        <taxon>Viridiplantae</taxon>
        <taxon>Streptophyta</taxon>
        <taxon>Embryophyta</taxon>
        <taxon>Tracheophyta</taxon>
        <taxon>Spermatophyta</taxon>
        <taxon>Magnoliopsida</taxon>
        <taxon>eudicotyledons</taxon>
        <taxon>Gunneridae</taxon>
        <taxon>Pentapetalae</taxon>
        <taxon>rosids</taxon>
        <taxon>fabids</taxon>
        <taxon>Rosales</taxon>
        <taxon>Moraceae</taxon>
        <taxon>Ficeae</taxon>
        <taxon>Ficus</taxon>
    </lineage>
</organism>
<reference evidence="2" key="1">
    <citation type="submission" date="2023-07" db="EMBL/GenBank/DDBJ databases">
        <title>draft genome sequence of fig (Ficus carica).</title>
        <authorList>
            <person name="Takahashi T."/>
            <person name="Nishimura K."/>
        </authorList>
    </citation>
    <scope>NUCLEOTIDE SEQUENCE</scope>
</reference>
<accession>A0AA87ZTE2</accession>
<keyword evidence="3" id="KW-1185">Reference proteome</keyword>
<evidence type="ECO:0000313" key="2">
    <source>
        <dbReference type="EMBL" id="GMN32011.1"/>
    </source>
</evidence>
<name>A0AA87ZTE2_FICCA</name>
<feature type="transmembrane region" description="Helical" evidence="1">
    <location>
        <begin position="7"/>
        <end position="25"/>
    </location>
</feature>
<gene>
    <name evidence="2" type="ORF">TIFTF001_041670</name>
</gene>
<dbReference type="AlphaFoldDB" id="A0AA87ZTE2"/>
<dbReference type="EMBL" id="BTGU01001965">
    <property type="protein sequence ID" value="GMN32011.1"/>
    <property type="molecule type" value="Genomic_DNA"/>
</dbReference>
<keyword evidence="1" id="KW-0472">Membrane</keyword>
<feature type="transmembrane region" description="Helical" evidence="1">
    <location>
        <begin position="37"/>
        <end position="61"/>
    </location>
</feature>
<protein>
    <submittedName>
        <fullName evidence="2">Uncharacterized protein</fullName>
    </submittedName>
</protein>
<evidence type="ECO:0000256" key="1">
    <source>
        <dbReference type="SAM" id="Phobius"/>
    </source>
</evidence>
<comment type="caution">
    <text evidence="2">The sequence shown here is derived from an EMBL/GenBank/DDBJ whole genome shotgun (WGS) entry which is preliminary data.</text>
</comment>
<dbReference type="Proteomes" id="UP001187192">
    <property type="component" value="Unassembled WGS sequence"/>
</dbReference>